<protein>
    <recommendedName>
        <fullName evidence="2">DUF5648 domain-containing protein</fullName>
    </recommendedName>
</protein>
<keyword evidence="4" id="KW-1185">Reference proteome</keyword>
<feature type="signal peptide" evidence="1">
    <location>
        <begin position="1"/>
        <end position="18"/>
    </location>
</feature>
<dbReference type="InterPro" id="IPR043708">
    <property type="entry name" value="DUF5648"/>
</dbReference>
<gene>
    <name evidence="3" type="ORF">Hypma_003876</name>
</gene>
<feature type="domain" description="DUF5648" evidence="2">
    <location>
        <begin position="33"/>
        <end position="174"/>
    </location>
</feature>
<dbReference type="Proteomes" id="UP000076154">
    <property type="component" value="Unassembled WGS sequence"/>
</dbReference>
<evidence type="ECO:0000256" key="1">
    <source>
        <dbReference type="SAM" id="SignalP"/>
    </source>
</evidence>
<name>A0A369K214_HYPMA</name>
<dbReference type="AlphaFoldDB" id="A0A369K214"/>
<sequence>MRFLLLTTLLWLGQLCYATTSVHARAPAGTAKVYSAMQPDLVDHVYTINKTELNFLISYYGFKLEGKDPDGTTTGFIHTSPQPSTVPLFRLYAIGRTDHLLTTSTEERDLAVKRLGYHLEGVLGYAYTEEGEGLVPFYRLHNSGAHDHYYTSSKEESEDAARNGWVNEGIVGYLFAS</sequence>
<feature type="chain" id="PRO_5016570635" description="DUF5648 domain-containing protein" evidence="1">
    <location>
        <begin position="19"/>
        <end position="177"/>
    </location>
</feature>
<evidence type="ECO:0000313" key="4">
    <source>
        <dbReference type="Proteomes" id="UP000076154"/>
    </source>
</evidence>
<proteinExistence type="predicted"/>
<reference evidence="3" key="1">
    <citation type="submission" date="2018-04" db="EMBL/GenBank/DDBJ databases">
        <title>Whole genome sequencing of Hypsizygus marmoreus.</title>
        <authorList>
            <person name="Choi I.-G."/>
            <person name="Min B."/>
            <person name="Kim J.-G."/>
            <person name="Kim S."/>
            <person name="Oh Y.-L."/>
            <person name="Kong W.-S."/>
            <person name="Park H."/>
            <person name="Jeong J."/>
            <person name="Song E.-S."/>
        </authorList>
    </citation>
    <scope>NUCLEOTIDE SEQUENCE [LARGE SCALE GENOMIC DNA]</scope>
    <source>
        <strain evidence="3">51987-8</strain>
    </source>
</reference>
<comment type="caution">
    <text evidence="3">The sequence shown here is derived from an EMBL/GenBank/DDBJ whole genome shotgun (WGS) entry which is preliminary data.</text>
</comment>
<organism evidence="3 4">
    <name type="scientific">Hypsizygus marmoreus</name>
    <name type="common">White beech mushroom</name>
    <name type="synonym">Agaricus marmoreus</name>
    <dbReference type="NCBI Taxonomy" id="39966"/>
    <lineage>
        <taxon>Eukaryota</taxon>
        <taxon>Fungi</taxon>
        <taxon>Dikarya</taxon>
        <taxon>Basidiomycota</taxon>
        <taxon>Agaricomycotina</taxon>
        <taxon>Agaricomycetes</taxon>
        <taxon>Agaricomycetidae</taxon>
        <taxon>Agaricales</taxon>
        <taxon>Tricholomatineae</taxon>
        <taxon>Lyophyllaceae</taxon>
        <taxon>Hypsizygus</taxon>
    </lineage>
</organism>
<evidence type="ECO:0000313" key="3">
    <source>
        <dbReference type="EMBL" id="RDB27550.1"/>
    </source>
</evidence>
<dbReference type="EMBL" id="LUEZ02000015">
    <property type="protein sequence ID" value="RDB27550.1"/>
    <property type="molecule type" value="Genomic_DNA"/>
</dbReference>
<dbReference type="InParanoid" id="A0A369K214"/>
<dbReference type="OrthoDB" id="9971254at2759"/>
<dbReference type="Pfam" id="PF18885">
    <property type="entry name" value="DUF5648"/>
    <property type="match status" value="1"/>
</dbReference>
<keyword evidence="1" id="KW-0732">Signal</keyword>
<accession>A0A369K214</accession>
<evidence type="ECO:0000259" key="2">
    <source>
        <dbReference type="Pfam" id="PF18885"/>
    </source>
</evidence>